<dbReference type="Proteomes" id="UP000828941">
    <property type="component" value="Chromosome 11"/>
</dbReference>
<proteinExistence type="predicted"/>
<reference evidence="1 2" key="1">
    <citation type="journal article" date="2022" name="DNA Res.">
        <title>Chromosomal-level genome assembly of the orchid tree Bauhinia variegata (Leguminosae; Cercidoideae) supports the allotetraploid origin hypothesis of Bauhinia.</title>
        <authorList>
            <person name="Zhong Y."/>
            <person name="Chen Y."/>
            <person name="Zheng D."/>
            <person name="Pang J."/>
            <person name="Liu Y."/>
            <person name="Luo S."/>
            <person name="Meng S."/>
            <person name="Qian L."/>
            <person name="Wei D."/>
            <person name="Dai S."/>
            <person name="Zhou R."/>
        </authorList>
    </citation>
    <scope>NUCLEOTIDE SEQUENCE [LARGE SCALE GENOMIC DNA]</scope>
    <source>
        <strain evidence="1">BV-YZ2020</strain>
    </source>
</reference>
<protein>
    <submittedName>
        <fullName evidence="1">Uncharacterized protein</fullName>
    </submittedName>
</protein>
<gene>
    <name evidence="1" type="ORF">L6164_027275</name>
</gene>
<name>A0ACB9LTK8_BAUVA</name>
<dbReference type="EMBL" id="CM039436">
    <property type="protein sequence ID" value="KAI4314358.1"/>
    <property type="molecule type" value="Genomic_DNA"/>
</dbReference>
<comment type="caution">
    <text evidence="1">The sequence shown here is derived from an EMBL/GenBank/DDBJ whole genome shotgun (WGS) entry which is preliminary data.</text>
</comment>
<sequence length="620" mass="70359">MFISMEFKRLAFSESFIWQRRKVISGLSFGIGASLVIFAVVLLNNSLGVPKVEPFLQGFDAVGVNSSFASSPFSFSSNTSSSSSKGNVANTSELQNPVSSLHRAQEVSSPGVRRNDTADIDRTQLGNSTNYRDDENMHVEGQRVQQKSHEGDGALVAGKGNFSDSNNGQGIGSGKSGEDDSLELVKDVSLLDEEGRITENANLSDKAKTAGQKTIEGEPPTNANFNSTISNAAGNNNVTGNFRGYPVEKNNATVFYDGSLKKKKQNELKNCDIYDGKWVRDNSKPYYRPGSCPYIDESFDCHRNGRPDREYVKWRWHPNGCAIPRLNAIAFLERLRGQKLVFVGDSLNRNMWESLVCLLRQSIKNKKHVYEISGRSQFKKRGVYAFRFEEYNCSVDFVASPFLVREWTFKGKNGTYETLRLDLMDQTTTMYKDADIIVFNTGHWWTHEKTSKGEDYYQEGNYVYPRLEVVDAYARALTTWARWVDKNIDSKRTQVFFRGYSRVHFSGGQWNSGGQCHKETEPIFNETYLRSYPSKMKAVENVIKTMKTPVLYMNISRLTDYRKDAHPSIYRLKYKTEAERIAAGERFQDCSHWCLPGVPDAWNELLYASLLKYGKGTWKT</sequence>
<organism evidence="1 2">
    <name type="scientific">Bauhinia variegata</name>
    <name type="common">Purple orchid tree</name>
    <name type="synonym">Phanera variegata</name>
    <dbReference type="NCBI Taxonomy" id="167791"/>
    <lineage>
        <taxon>Eukaryota</taxon>
        <taxon>Viridiplantae</taxon>
        <taxon>Streptophyta</taxon>
        <taxon>Embryophyta</taxon>
        <taxon>Tracheophyta</taxon>
        <taxon>Spermatophyta</taxon>
        <taxon>Magnoliopsida</taxon>
        <taxon>eudicotyledons</taxon>
        <taxon>Gunneridae</taxon>
        <taxon>Pentapetalae</taxon>
        <taxon>rosids</taxon>
        <taxon>fabids</taxon>
        <taxon>Fabales</taxon>
        <taxon>Fabaceae</taxon>
        <taxon>Cercidoideae</taxon>
        <taxon>Cercideae</taxon>
        <taxon>Bauhiniinae</taxon>
        <taxon>Bauhinia</taxon>
    </lineage>
</organism>
<evidence type="ECO:0000313" key="2">
    <source>
        <dbReference type="Proteomes" id="UP000828941"/>
    </source>
</evidence>
<evidence type="ECO:0000313" key="1">
    <source>
        <dbReference type="EMBL" id="KAI4314358.1"/>
    </source>
</evidence>
<keyword evidence="2" id="KW-1185">Reference proteome</keyword>
<accession>A0ACB9LTK8</accession>